<evidence type="ECO:0000313" key="3">
    <source>
        <dbReference type="Proteomes" id="UP000032266"/>
    </source>
</evidence>
<accession>A0A0C5VPZ2</accession>
<dbReference type="HOGENOM" id="CLU_3168644_0_0_6"/>
<dbReference type="AlphaFoldDB" id="A0A0C5VPZ2"/>
<reference evidence="2 3" key="1">
    <citation type="submission" date="2014-01" db="EMBL/GenBank/DDBJ databases">
        <title>Full genme sequencing of cellulolytic bacterium Gynuella sunshinyii YC6258T gen. nov., sp. nov.</title>
        <authorList>
            <person name="Khan H."/>
            <person name="Chung E.J."/>
            <person name="Chung Y.R."/>
        </authorList>
    </citation>
    <scope>NUCLEOTIDE SEQUENCE [LARGE SCALE GENOMIC DNA]</scope>
    <source>
        <strain evidence="2 3">YC6258</strain>
    </source>
</reference>
<keyword evidence="3" id="KW-1185">Reference proteome</keyword>
<dbReference type="STRING" id="1445510.YC6258_00284"/>
<evidence type="ECO:0000256" key="1">
    <source>
        <dbReference type="SAM" id="MobiDB-lite"/>
    </source>
</evidence>
<protein>
    <submittedName>
        <fullName evidence="2">Uncharacterized protein</fullName>
    </submittedName>
</protein>
<dbReference type="Proteomes" id="UP000032266">
    <property type="component" value="Chromosome"/>
</dbReference>
<evidence type="ECO:0000313" key="2">
    <source>
        <dbReference type="EMBL" id="AJQ92334.1"/>
    </source>
</evidence>
<dbReference type="EMBL" id="CP007142">
    <property type="protein sequence ID" value="AJQ92334.1"/>
    <property type="molecule type" value="Genomic_DNA"/>
</dbReference>
<feature type="region of interest" description="Disordered" evidence="1">
    <location>
        <begin position="1"/>
        <end position="20"/>
    </location>
</feature>
<proteinExistence type="predicted"/>
<dbReference type="KEGG" id="gsn:YC6258_00284"/>
<name>A0A0C5VPZ2_9GAMM</name>
<sequence>MHHFNRGAQTSGQSPKHRPEKHEFGAFSIAFLPYICRFFTFHIGPRT</sequence>
<organism evidence="2 3">
    <name type="scientific">Gynuella sunshinyii YC6258</name>
    <dbReference type="NCBI Taxonomy" id="1445510"/>
    <lineage>
        <taxon>Bacteria</taxon>
        <taxon>Pseudomonadati</taxon>
        <taxon>Pseudomonadota</taxon>
        <taxon>Gammaproteobacteria</taxon>
        <taxon>Oceanospirillales</taxon>
        <taxon>Saccharospirillaceae</taxon>
        <taxon>Gynuella</taxon>
    </lineage>
</organism>
<gene>
    <name evidence="2" type="ORF">YC6258_00284</name>
</gene>